<protein>
    <submittedName>
        <fullName evidence="3">Uncharacterized protein</fullName>
    </submittedName>
</protein>
<keyword evidence="2" id="KW-1133">Transmembrane helix</keyword>
<dbReference type="RefSeq" id="WP_148593565.1">
    <property type="nucleotide sequence ID" value="NZ_CP042997.1"/>
</dbReference>
<organism evidence="3 4">
    <name type="scientific">Aquisphaera giovannonii</name>
    <dbReference type="NCBI Taxonomy" id="406548"/>
    <lineage>
        <taxon>Bacteria</taxon>
        <taxon>Pseudomonadati</taxon>
        <taxon>Planctomycetota</taxon>
        <taxon>Planctomycetia</taxon>
        <taxon>Isosphaerales</taxon>
        <taxon>Isosphaeraceae</taxon>
        <taxon>Aquisphaera</taxon>
    </lineage>
</organism>
<dbReference type="EMBL" id="CP042997">
    <property type="protein sequence ID" value="QEH33587.1"/>
    <property type="molecule type" value="Genomic_DNA"/>
</dbReference>
<evidence type="ECO:0000313" key="4">
    <source>
        <dbReference type="Proteomes" id="UP000324233"/>
    </source>
</evidence>
<accession>A0A5B9W012</accession>
<evidence type="ECO:0000256" key="1">
    <source>
        <dbReference type="SAM" id="MobiDB-lite"/>
    </source>
</evidence>
<name>A0A5B9W012_9BACT</name>
<proteinExistence type="predicted"/>
<keyword evidence="4" id="KW-1185">Reference proteome</keyword>
<evidence type="ECO:0000313" key="3">
    <source>
        <dbReference type="EMBL" id="QEH33587.1"/>
    </source>
</evidence>
<feature type="transmembrane region" description="Helical" evidence="2">
    <location>
        <begin position="131"/>
        <end position="154"/>
    </location>
</feature>
<dbReference type="InterPro" id="IPR052173">
    <property type="entry name" value="Beta-lactam_resp_regulator"/>
</dbReference>
<dbReference type="KEGG" id="agv:OJF2_20890"/>
<dbReference type="PANTHER" id="PTHR34978:SF3">
    <property type="entry name" value="SLR0241 PROTEIN"/>
    <property type="match status" value="1"/>
</dbReference>
<sequence>MDTPLERIASALAASISDATARATVVLLIAGIVAAVLGRSSASLRHAIWTVALAAAVAMPALLVLLPGWRIGIPLAARIREAASTPSSSFAIPEPEPEKDSPMAGAIRPHPSRPVSEAPISAPPPVPGRGITAGLALIGVWMAGATAALLPTLAARMRLTRIRRHGAIPAGSRVRDIAQHLQGALRVSGHVTLLLGKGGGSPMTWGILRPVILLPADS</sequence>
<keyword evidence="2" id="KW-0812">Transmembrane</keyword>
<evidence type="ECO:0000256" key="2">
    <source>
        <dbReference type="SAM" id="Phobius"/>
    </source>
</evidence>
<dbReference type="PANTHER" id="PTHR34978">
    <property type="entry name" value="POSSIBLE SENSOR-TRANSDUCER PROTEIN BLAR"/>
    <property type="match status" value="1"/>
</dbReference>
<dbReference type="AlphaFoldDB" id="A0A5B9W012"/>
<gene>
    <name evidence="3" type="ORF">OJF2_20890</name>
</gene>
<reference evidence="3 4" key="1">
    <citation type="submission" date="2019-08" db="EMBL/GenBank/DDBJ databases">
        <title>Deep-cultivation of Planctomycetes and their phenomic and genomic characterization uncovers novel biology.</title>
        <authorList>
            <person name="Wiegand S."/>
            <person name="Jogler M."/>
            <person name="Boedeker C."/>
            <person name="Pinto D."/>
            <person name="Vollmers J."/>
            <person name="Rivas-Marin E."/>
            <person name="Kohn T."/>
            <person name="Peeters S.H."/>
            <person name="Heuer A."/>
            <person name="Rast P."/>
            <person name="Oberbeckmann S."/>
            <person name="Bunk B."/>
            <person name="Jeske O."/>
            <person name="Meyerdierks A."/>
            <person name="Storesund J.E."/>
            <person name="Kallscheuer N."/>
            <person name="Luecker S."/>
            <person name="Lage O.M."/>
            <person name="Pohl T."/>
            <person name="Merkel B.J."/>
            <person name="Hornburger P."/>
            <person name="Mueller R.-W."/>
            <person name="Bruemmer F."/>
            <person name="Labrenz M."/>
            <person name="Spormann A.M."/>
            <person name="Op den Camp H."/>
            <person name="Overmann J."/>
            <person name="Amann R."/>
            <person name="Jetten M.S.M."/>
            <person name="Mascher T."/>
            <person name="Medema M.H."/>
            <person name="Devos D.P."/>
            <person name="Kaster A.-K."/>
            <person name="Ovreas L."/>
            <person name="Rohde M."/>
            <person name="Galperin M.Y."/>
            <person name="Jogler C."/>
        </authorList>
    </citation>
    <scope>NUCLEOTIDE SEQUENCE [LARGE SCALE GENOMIC DNA]</scope>
    <source>
        <strain evidence="3 4">OJF2</strain>
    </source>
</reference>
<feature type="region of interest" description="Disordered" evidence="1">
    <location>
        <begin position="86"/>
        <end position="125"/>
    </location>
</feature>
<dbReference type="Proteomes" id="UP000324233">
    <property type="component" value="Chromosome"/>
</dbReference>
<feature type="transmembrane region" description="Helical" evidence="2">
    <location>
        <begin position="47"/>
        <end position="66"/>
    </location>
</feature>
<keyword evidence="2" id="KW-0472">Membrane</keyword>
<feature type="transmembrane region" description="Helical" evidence="2">
    <location>
        <begin position="20"/>
        <end position="38"/>
    </location>
</feature>